<dbReference type="InterPro" id="IPR006530">
    <property type="entry name" value="YD"/>
</dbReference>
<sequence length="508" mass="54625">MPVRNAGIITTLANALAYSQAKFGPAAWPGNDTVETFSLTGHLQSVTDRNGRITTYTYSDAATPANIAPKAGLLLKVQDPFGQSLQFTYDSQGRMASLVDPAGNSTTYEYDSKSNLSKVTYPDGKSKSYVYNELALTANVARTNALTGIVDENGNRYATFSYAADSKAASTEHAGAVEKYALTYPSYAETQVTDPLGAIYKYTYTERLGVLRSLSTRRPGAGGVGTVTASFGYDANANLTLYTDYDGTMTSYTYDLARNLETSRVEASGTGQARTITTEWHAAFRQPLRIAEPLRRTTFTYDAAANVLTKTVQATTDASGAAGFNATLVGTPRTWAFTYSPLGQILTSKGPRTDVSDITTYTYDEHGNLSTVTNAAGHVTTLSNYDAHGRVGRVTDPNGLVTDFSYTLRGWLSSTTTGNATTSYTYDNAGQLTGVTMPGGVNLNYTYDPAHRLTAITDSSGNSVQYTLDNMGNRVSEQVKDSNGALLRQIARAYDPLNRLKQITGAQQ</sequence>
<dbReference type="InterPro" id="IPR056823">
    <property type="entry name" value="TEN-like_YD-shell"/>
</dbReference>
<dbReference type="Pfam" id="PF05593">
    <property type="entry name" value="RHS_repeat"/>
    <property type="match status" value="3"/>
</dbReference>
<dbReference type="EMBL" id="WNLA01000015">
    <property type="protein sequence ID" value="MTW04451.1"/>
    <property type="molecule type" value="Genomic_DNA"/>
</dbReference>
<dbReference type="Proteomes" id="UP000484015">
    <property type="component" value="Unassembled WGS sequence"/>
</dbReference>
<reference evidence="3 4" key="1">
    <citation type="submission" date="2019-11" db="EMBL/GenBank/DDBJ databases">
        <title>Type strains purchased from KCTC, JCM and DSMZ.</title>
        <authorList>
            <person name="Lu H."/>
        </authorList>
    </citation>
    <scope>NUCLEOTIDE SEQUENCE [LARGE SCALE GENOMIC DNA]</scope>
    <source>
        <strain evidence="3 4">KCTC 42409</strain>
    </source>
</reference>
<evidence type="ECO:0000313" key="4">
    <source>
        <dbReference type="Proteomes" id="UP000484015"/>
    </source>
</evidence>
<evidence type="ECO:0000259" key="2">
    <source>
        <dbReference type="Pfam" id="PF25023"/>
    </source>
</evidence>
<proteinExistence type="predicted"/>
<dbReference type="AlphaFoldDB" id="A0A6L6Q5B5"/>
<dbReference type="PANTHER" id="PTHR32305:SF15">
    <property type="entry name" value="PROTEIN RHSA-RELATED"/>
    <property type="match status" value="1"/>
</dbReference>
<dbReference type="InterPro" id="IPR050708">
    <property type="entry name" value="T6SS_VgrG/RHS"/>
</dbReference>
<evidence type="ECO:0000313" key="3">
    <source>
        <dbReference type="EMBL" id="MTW04451.1"/>
    </source>
</evidence>
<dbReference type="OrthoDB" id="8553452at2"/>
<feature type="domain" description="Teneurin-like YD-shell" evidence="2">
    <location>
        <begin position="334"/>
        <end position="473"/>
    </location>
</feature>
<dbReference type="PANTHER" id="PTHR32305">
    <property type="match status" value="1"/>
</dbReference>
<dbReference type="NCBIfam" id="TIGR01643">
    <property type="entry name" value="YD_repeat_2x"/>
    <property type="match status" value="6"/>
</dbReference>
<dbReference type="Pfam" id="PF25023">
    <property type="entry name" value="TEN_YD-shell"/>
    <property type="match status" value="1"/>
</dbReference>
<name>A0A6L6Q5B5_9BURK</name>
<organism evidence="3 4">
    <name type="scientific">Pseudoduganella ginsengisoli</name>
    <dbReference type="NCBI Taxonomy" id="1462440"/>
    <lineage>
        <taxon>Bacteria</taxon>
        <taxon>Pseudomonadati</taxon>
        <taxon>Pseudomonadota</taxon>
        <taxon>Betaproteobacteria</taxon>
        <taxon>Burkholderiales</taxon>
        <taxon>Oxalobacteraceae</taxon>
        <taxon>Telluria group</taxon>
        <taxon>Pseudoduganella</taxon>
    </lineage>
</organism>
<protein>
    <submittedName>
        <fullName evidence="3">RHS repeat protein</fullName>
    </submittedName>
</protein>
<evidence type="ECO:0000256" key="1">
    <source>
        <dbReference type="ARBA" id="ARBA00022737"/>
    </source>
</evidence>
<comment type="caution">
    <text evidence="3">The sequence shown here is derived from an EMBL/GenBank/DDBJ whole genome shotgun (WGS) entry which is preliminary data.</text>
</comment>
<gene>
    <name evidence="3" type="ORF">GM668_20455</name>
</gene>
<dbReference type="Gene3D" id="2.180.10.10">
    <property type="entry name" value="RHS repeat-associated core"/>
    <property type="match status" value="2"/>
</dbReference>
<keyword evidence="4" id="KW-1185">Reference proteome</keyword>
<accession>A0A6L6Q5B5</accession>
<dbReference type="InterPro" id="IPR031325">
    <property type="entry name" value="RHS_repeat"/>
</dbReference>
<keyword evidence="1" id="KW-0677">Repeat</keyword>